<sequence length="192" mass="21670">MKMANMMKYLRGFFLIFLAYFVLTAQRAAAQAPEYTSDDLKILPGWCTAGISQNADDAAYSKHIHSGCYGAYHYCWGLVRGMRGDYLYAIGEMDYVLGHSKPLSACKLTPELFFRKGEWYVKLKDYENSVKNYRLSINANPNFVLAYHGVSKVFELLGDKKNAIAILKEGIAANPNAAFLKKRLEQVQSLPD</sequence>
<feature type="repeat" description="TPR" evidence="1">
    <location>
        <begin position="110"/>
        <end position="143"/>
    </location>
</feature>
<dbReference type="SMART" id="SM00028">
    <property type="entry name" value="TPR"/>
    <property type="match status" value="2"/>
</dbReference>
<dbReference type="EMBL" id="CP001896">
    <property type="protein sequence ID" value="ADC62731.1"/>
    <property type="molecule type" value="Genomic_DNA"/>
</dbReference>
<gene>
    <name evidence="3" type="ordered locus">Alvin_1805</name>
</gene>
<dbReference type="AlphaFoldDB" id="D3RU72"/>
<reference evidence="3 4" key="1">
    <citation type="journal article" date="2011" name="Stand. Genomic Sci.">
        <title>Complete genome sequence of Allochromatium vinosum DSM 180(T).</title>
        <authorList>
            <person name="Weissgerber T."/>
            <person name="Zigann R."/>
            <person name="Bruce D."/>
            <person name="Chang Y.J."/>
            <person name="Detter J.C."/>
            <person name="Han C."/>
            <person name="Hauser L."/>
            <person name="Jeffries C.D."/>
            <person name="Land M."/>
            <person name="Munk A.C."/>
            <person name="Tapia R."/>
            <person name="Dahl C."/>
        </authorList>
    </citation>
    <scope>NUCLEOTIDE SEQUENCE [LARGE SCALE GENOMIC DNA]</scope>
    <source>
        <strain evidence="4">ATCC 17899 / DSM 180 / NBRC 103801 / NCIMB 10441 / D</strain>
    </source>
</reference>
<keyword evidence="2" id="KW-0732">Signal</keyword>
<evidence type="ECO:0000313" key="3">
    <source>
        <dbReference type="EMBL" id="ADC62731.1"/>
    </source>
</evidence>
<evidence type="ECO:0000256" key="2">
    <source>
        <dbReference type="SAM" id="SignalP"/>
    </source>
</evidence>
<evidence type="ECO:0000313" key="4">
    <source>
        <dbReference type="Proteomes" id="UP000001441"/>
    </source>
</evidence>
<dbReference type="STRING" id="572477.Alvin_1805"/>
<dbReference type="eggNOG" id="COG0457">
    <property type="taxonomic scope" value="Bacteria"/>
</dbReference>
<dbReference type="OrthoDB" id="5770968at2"/>
<accession>D3RU72</accession>
<name>D3RU72_ALLVD</name>
<feature type="signal peptide" evidence="2">
    <location>
        <begin position="1"/>
        <end position="30"/>
    </location>
</feature>
<dbReference type="SUPFAM" id="SSF48452">
    <property type="entry name" value="TPR-like"/>
    <property type="match status" value="1"/>
</dbReference>
<protein>
    <submittedName>
        <fullName evidence="3">Tetratricopeptide repeat protein</fullName>
    </submittedName>
</protein>
<dbReference type="Proteomes" id="UP000001441">
    <property type="component" value="Chromosome"/>
</dbReference>
<evidence type="ECO:0000256" key="1">
    <source>
        <dbReference type="PROSITE-ProRule" id="PRU00339"/>
    </source>
</evidence>
<dbReference type="Pfam" id="PF13181">
    <property type="entry name" value="TPR_8"/>
    <property type="match status" value="2"/>
</dbReference>
<dbReference type="InterPro" id="IPR019734">
    <property type="entry name" value="TPR_rpt"/>
</dbReference>
<dbReference type="KEGG" id="alv:Alvin_1805"/>
<proteinExistence type="predicted"/>
<keyword evidence="4" id="KW-1185">Reference proteome</keyword>
<dbReference type="HOGENOM" id="CLU_1412566_0_0_6"/>
<feature type="chain" id="PRO_5003050628" evidence="2">
    <location>
        <begin position="31"/>
        <end position="192"/>
    </location>
</feature>
<dbReference type="Gene3D" id="1.25.40.10">
    <property type="entry name" value="Tetratricopeptide repeat domain"/>
    <property type="match status" value="1"/>
</dbReference>
<keyword evidence="1" id="KW-0802">TPR repeat</keyword>
<organism evidence="3 4">
    <name type="scientific">Allochromatium vinosum (strain ATCC 17899 / DSM 180 / NBRC 103801 / NCIMB 10441 / D)</name>
    <name type="common">Chromatium vinosum</name>
    <dbReference type="NCBI Taxonomy" id="572477"/>
    <lineage>
        <taxon>Bacteria</taxon>
        <taxon>Pseudomonadati</taxon>
        <taxon>Pseudomonadota</taxon>
        <taxon>Gammaproteobacteria</taxon>
        <taxon>Chromatiales</taxon>
        <taxon>Chromatiaceae</taxon>
        <taxon>Allochromatium</taxon>
    </lineage>
</organism>
<dbReference type="PROSITE" id="PS50005">
    <property type="entry name" value="TPR"/>
    <property type="match status" value="1"/>
</dbReference>
<dbReference type="InterPro" id="IPR011990">
    <property type="entry name" value="TPR-like_helical_dom_sf"/>
</dbReference>